<organism evidence="2 3">
    <name type="scientific">Flavobacterium subsaxonicum WB 4.1-42 = DSM 21790</name>
    <dbReference type="NCBI Taxonomy" id="1121898"/>
    <lineage>
        <taxon>Bacteria</taxon>
        <taxon>Pseudomonadati</taxon>
        <taxon>Bacteroidota</taxon>
        <taxon>Flavobacteriia</taxon>
        <taxon>Flavobacteriales</taxon>
        <taxon>Flavobacteriaceae</taxon>
        <taxon>Flavobacterium</taxon>
    </lineage>
</organism>
<evidence type="ECO:0000313" key="3">
    <source>
        <dbReference type="Proteomes" id="UP000030111"/>
    </source>
</evidence>
<dbReference type="STRING" id="1121898.GCA_000422725_01634"/>
<comment type="caution">
    <text evidence="2">The sequence shown here is derived from an EMBL/GenBank/DDBJ whole genome shotgun (WGS) entry which is preliminary data.</text>
</comment>
<keyword evidence="1" id="KW-1133">Transmembrane helix</keyword>
<keyword evidence="1" id="KW-0812">Transmembrane</keyword>
<keyword evidence="1" id="KW-0472">Membrane</keyword>
<dbReference type="Proteomes" id="UP000030111">
    <property type="component" value="Unassembled WGS sequence"/>
</dbReference>
<accession>A0A0A2MNJ4</accession>
<evidence type="ECO:0000313" key="2">
    <source>
        <dbReference type="EMBL" id="KGO94217.1"/>
    </source>
</evidence>
<dbReference type="EMBL" id="JRLY01000002">
    <property type="protein sequence ID" value="KGO94217.1"/>
    <property type="molecule type" value="Genomic_DNA"/>
</dbReference>
<sequence>MKPYLKFILLFAIIMLMAFVIGFIVQYFFHYKIYVPLVIGSVFPLLLSWKKINSTPANNQ</sequence>
<reference evidence="2 3" key="1">
    <citation type="submission" date="2013-09" db="EMBL/GenBank/DDBJ databases">
        <authorList>
            <person name="Zeng Z."/>
            <person name="Chen C."/>
        </authorList>
    </citation>
    <scope>NUCLEOTIDE SEQUENCE [LARGE SCALE GENOMIC DNA]</scope>
    <source>
        <strain evidence="2 3">WB 4.1-42</strain>
    </source>
</reference>
<gene>
    <name evidence="2" type="ORF">Q766_04630</name>
</gene>
<protein>
    <submittedName>
        <fullName evidence="2">Uncharacterized protein</fullName>
    </submittedName>
</protein>
<feature type="transmembrane region" description="Helical" evidence="1">
    <location>
        <begin position="7"/>
        <end position="27"/>
    </location>
</feature>
<feature type="transmembrane region" description="Helical" evidence="1">
    <location>
        <begin position="33"/>
        <end position="49"/>
    </location>
</feature>
<evidence type="ECO:0000256" key="1">
    <source>
        <dbReference type="SAM" id="Phobius"/>
    </source>
</evidence>
<dbReference type="AlphaFoldDB" id="A0A0A2MNJ4"/>
<keyword evidence="3" id="KW-1185">Reference proteome</keyword>
<proteinExistence type="predicted"/>
<name>A0A0A2MNJ4_9FLAO</name>